<evidence type="ECO:0000313" key="4">
    <source>
        <dbReference type="Proteomes" id="UP001221413"/>
    </source>
</evidence>
<gene>
    <name evidence="3" type="ORF">Dda_1660</name>
</gene>
<protein>
    <submittedName>
        <fullName evidence="3">Uncharacterized protein</fullName>
    </submittedName>
</protein>
<feature type="compositionally biased region" description="Polar residues" evidence="1">
    <location>
        <begin position="131"/>
        <end position="151"/>
    </location>
</feature>
<feature type="compositionally biased region" description="Pro residues" evidence="1">
    <location>
        <begin position="187"/>
        <end position="197"/>
    </location>
</feature>
<name>A0AAD6J6H1_DREDA</name>
<feature type="region of interest" description="Disordered" evidence="1">
    <location>
        <begin position="69"/>
        <end position="110"/>
    </location>
</feature>
<evidence type="ECO:0000256" key="1">
    <source>
        <dbReference type="SAM" id="MobiDB-lite"/>
    </source>
</evidence>
<sequence>MRLLWTGLSPSFTFLTILAAITVFHEGALARPAPDDDADLLDGGVVLGNRGAGEHSWCKTWEAALARRASSRSAATASPSPSPSSTTPTPSARPTFKANPPLSLQSARANPPLSFQTIRASTYITIQTATTVVPPNGTPQSGPSNIRNSMPMNAKRSKHSAGDTARSLLRRLLKRITGRDFDNSVKPPNPCRDPNPVFPDEGNPNEVKGCNQDIMNPDNSCPRKPQNTGDNNDVDCASFCEVRREYFYGREQRFHPAQEIFPYPDAPRISVTKGESVTITLGFSMDFAINLFILAFGNGMQMSKSWTWVNTRSFISPDWNTIYPYCGFYTFLPKMVRSCGTLTKWPRQTIASMGGVTQLCSYSMPPESFQNVCVEVPWLNPSGEPEGVLMIGNIYVVCVSRQFYRRGYELTLGCVIVKTVCGNEKTLAPPCSQDKKYLLPGVMDPAIAEFNMSDPQTVAFLAAQYGGPLADEVNNAGKPRTS</sequence>
<accession>A0AAD6J6H1</accession>
<comment type="caution">
    <text evidence="3">The sequence shown here is derived from an EMBL/GenBank/DDBJ whole genome shotgun (WGS) entry which is preliminary data.</text>
</comment>
<feature type="region of interest" description="Disordered" evidence="1">
    <location>
        <begin position="180"/>
        <end position="200"/>
    </location>
</feature>
<keyword evidence="2" id="KW-0732">Signal</keyword>
<dbReference type="Proteomes" id="UP001221413">
    <property type="component" value="Unassembled WGS sequence"/>
</dbReference>
<dbReference type="EMBL" id="JAQGDS010000002">
    <property type="protein sequence ID" value="KAJ6263101.1"/>
    <property type="molecule type" value="Genomic_DNA"/>
</dbReference>
<evidence type="ECO:0000256" key="2">
    <source>
        <dbReference type="SAM" id="SignalP"/>
    </source>
</evidence>
<keyword evidence="4" id="KW-1185">Reference proteome</keyword>
<reference evidence="3" key="1">
    <citation type="submission" date="2023-01" db="EMBL/GenBank/DDBJ databases">
        <title>The chitinases involved in constricting ring structure development in the nematode-trapping fungus Drechslerella dactyloides.</title>
        <authorList>
            <person name="Wang R."/>
            <person name="Zhang L."/>
            <person name="Tang P."/>
            <person name="Li S."/>
            <person name="Liang L."/>
        </authorList>
    </citation>
    <scope>NUCLEOTIDE SEQUENCE</scope>
    <source>
        <strain evidence="3">YMF1.00031</strain>
    </source>
</reference>
<organism evidence="3 4">
    <name type="scientific">Drechslerella dactyloides</name>
    <name type="common">Nematode-trapping fungus</name>
    <name type="synonym">Arthrobotrys dactyloides</name>
    <dbReference type="NCBI Taxonomy" id="74499"/>
    <lineage>
        <taxon>Eukaryota</taxon>
        <taxon>Fungi</taxon>
        <taxon>Dikarya</taxon>
        <taxon>Ascomycota</taxon>
        <taxon>Pezizomycotina</taxon>
        <taxon>Orbiliomycetes</taxon>
        <taxon>Orbiliales</taxon>
        <taxon>Orbiliaceae</taxon>
        <taxon>Drechslerella</taxon>
    </lineage>
</organism>
<evidence type="ECO:0000313" key="3">
    <source>
        <dbReference type="EMBL" id="KAJ6263101.1"/>
    </source>
</evidence>
<feature type="compositionally biased region" description="Low complexity" evidence="1">
    <location>
        <begin position="69"/>
        <end position="95"/>
    </location>
</feature>
<feature type="signal peptide" evidence="2">
    <location>
        <begin position="1"/>
        <end position="30"/>
    </location>
</feature>
<dbReference type="AlphaFoldDB" id="A0AAD6J6H1"/>
<feature type="chain" id="PRO_5042068363" evidence="2">
    <location>
        <begin position="31"/>
        <end position="482"/>
    </location>
</feature>
<proteinExistence type="predicted"/>
<feature type="region of interest" description="Disordered" evidence="1">
    <location>
        <begin position="131"/>
        <end position="163"/>
    </location>
</feature>